<dbReference type="EMBL" id="WUBS01000011">
    <property type="protein sequence ID" value="NDL64326.1"/>
    <property type="molecule type" value="Genomic_DNA"/>
</dbReference>
<reference evidence="1 2" key="2">
    <citation type="submission" date="2020-02" db="EMBL/GenBank/DDBJ databases">
        <title>The new genus of Enterobacteriales.</title>
        <authorList>
            <person name="Kim I.S."/>
        </authorList>
    </citation>
    <scope>NUCLEOTIDE SEQUENCE [LARGE SCALE GENOMIC DNA]</scope>
    <source>
        <strain evidence="1 2">SAP-6</strain>
    </source>
</reference>
<dbReference type="AlphaFoldDB" id="A0A845SMZ4"/>
<dbReference type="InterPro" id="IPR021352">
    <property type="entry name" value="DUF2971"/>
</dbReference>
<evidence type="ECO:0000313" key="1">
    <source>
        <dbReference type="EMBL" id="NDL64326.1"/>
    </source>
</evidence>
<comment type="caution">
    <text evidence="1">The sequence shown here is derived from an EMBL/GenBank/DDBJ whole genome shotgun (WGS) entry which is preliminary data.</text>
</comment>
<dbReference type="RefSeq" id="WP_162367059.1">
    <property type="nucleotide sequence ID" value="NZ_WUBS01000011.1"/>
</dbReference>
<protein>
    <submittedName>
        <fullName evidence="1">DUF2971 domain-containing protein</fullName>
    </submittedName>
</protein>
<dbReference type="Pfam" id="PF11185">
    <property type="entry name" value="DUF2971"/>
    <property type="match status" value="1"/>
</dbReference>
<proteinExistence type="predicted"/>
<accession>A0A845SMZ4</accession>
<dbReference type="Proteomes" id="UP000461443">
    <property type="component" value="Unassembled WGS sequence"/>
</dbReference>
<name>A0A845SMZ4_9GAMM</name>
<sequence length="251" mass="29227">MLYKYVGHESIEQVIEYLKCFVEKGTIFASKPITFNDPAEFKIIFSFDAEPDVVKKKYFSDHPTHTETDFKNWYNSFDEHAQWYVGYSTREIYLTQNGTICLTRDSDNYLMWSHYARSHTGFCIGFDDSIADCIEDYAVFGDVNYSQAVPGFNYFTETLENFAVAMFLHKGLPWAYEKEFRIVTDKWGIKKFDKSLIKEIVIGCRAPVQLQDYVSELIDTDIRVSKMGLSQDTYSLKKIPLKKNGYFQGDV</sequence>
<reference evidence="1 2" key="1">
    <citation type="submission" date="2019-12" db="EMBL/GenBank/DDBJ databases">
        <authorList>
            <person name="Lee S.D."/>
        </authorList>
    </citation>
    <scope>NUCLEOTIDE SEQUENCE [LARGE SCALE GENOMIC DNA]</scope>
    <source>
        <strain evidence="1 2">SAP-6</strain>
    </source>
</reference>
<evidence type="ECO:0000313" key="2">
    <source>
        <dbReference type="Proteomes" id="UP000461443"/>
    </source>
</evidence>
<keyword evidence="2" id="KW-1185">Reference proteome</keyword>
<organism evidence="1 2">
    <name type="scientific">Acerihabitans arboris</name>
    <dbReference type="NCBI Taxonomy" id="2691583"/>
    <lineage>
        <taxon>Bacteria</taxon>
        <taxon>Pseudomonadati</taxon>
        <taxon>Pseudomonadota</taxon>
        <taxon>Gammaproteobacteria</taxon>
        <taxon>Enterobacterales</taxon>
        <taxon>Pectobacteriaceae</taxon>
        <taxon>Acerihabitans</taxon>
    </lineage>
</organism>
<gene>
    <name evidence="1" type="ORF">GRH90_16420</name>
</gene>